<protein>
    <submittedName>
        <fullName evidence="1">Uncharacterized protein</fullName>
    </submittedName>
</protein>
<name>A0A1W9S118_9BACT</name>
<reference evidence="2" key="1">
    <citation type="submission" date="2017-03" db="EMBL/GenBank/DDBJ databases">
        <title>Novel pathways for hydrocarbon cycling and metabolic interdependencies in hydrothermal sediment communities.</title>
        <authorList>
            <person name="Dombrowski N."/>
            <person name="Seitz K."/>
            <person name="Teske A."/>
            <person name="Baker B."/>
        </authorList>
    </citation>
    <scope>NUCLEOTIDE SEQUENCE [LARGE SCALE GENOMIC DNA]</scope>
</reference>
<dbReference type="AlphaFoldDB" id="A0A1W9S118"/>
<dbReference type="Proteomes" id="UP000192611">
    <property type="component" value="Unassembled WGS sequence"/>
</dbReference>
<dbReference type="EMBL" id="NATQ01000044">
    <property type="protein sequence ID" value="OQX90538.1"/>
    <property type="molecule type" value="Genomic_DNA"/>
</dbReference>
<evidence type="ECO:0000313" key="2">
    <source>
        <dbReference type="Proteomes" id="UP000192611"/>
    </source>
</evidence>
<gene>
    <name evidence="1" type="ORF">B6D57_02680</name>
</gene>
<organism evidence="1 2">
    <name type="scientific">Candidatus Coatesbacteria bacterium 4484_99</name>
    <dbReference type="NCBI Taxonomy" id="1970774"/>
    <lineage>
        <taxon>Bacteria</taxon>
        <taxon>Candidatus Coatesiibacteriota</taxon>
    </lineage>
</organism>
<sequence length="417" mass="47091">MGRYINIVITILAVVMFTSHLSAWAPLNERLEYTIMLPTSDYLVNDILTELEVDTQSFELDELTAESLTNPQPAIFADFGSYFGTNDNVSITGSQGLSTRWFSEGFSTTWDSTDEKGSPYLSQNFNLMANVAFDPNQWSIFGGGVKRYSSKRGTTLNSDVTKDGFIVDSNLVANKGENIQLLISTKYRRDRVSFFECIEHTGFTSRGVFSIIKPDKNLFQIENNILIDRATGSGYYQKTIDTFLTDTINPTPRLSLTGGIGLQISRGNRVDLSLDGKLSLQLGRSFGLFSEIERKRYNINWDKLFTENPYTYPSFPLKEPFADYRLINGFVLNLCEGNSIETSLVITKVSDYIYIYQGDGLPQPSNSTSVKQMGLLTTVELRKTFITSNIDMSILKTRDRYNRQLPYEPVFKIVAKT</sequence>
<feature type="non-terminal residue" evidence="1">
    <location>
        <position position="417"/>
    </location>
</feature>
<comment type="caution">
    <text evidence="1">The sequence shown here is derived from an EMBL/GenBank/DDBJ whole genome shotgun (WGS) entry which is preliminary data.</text>
</comment>
<proteinExistence type="predicted"/>
<evidence type="ECO:0000313" key="1">
    <source>
        <dbReference type="EMBL" id="OQX90538.1"/>
    </source>
</evidence>
<accession>A0A1W9S118</accession>